<name>A0ABM5XXY6_VIBHA</name>
<dbReference type="Pfam" id="PF13685">
    <property type="entry name" value="Fe-ADH_2"/>
    <property type="match status" value="1"/>
</dbReference>
<dbReference type="Gene3D" id="3.40.50.1970">
    <property type="match status" value="1"/>
</dbReference>
<evidence type="ECO:0000256" key="2">
    <source>
        <dbReference type="ARBA" id="ARBA00022516"/>
    </source>
</evidence>
<evidence type="ECO:0000256" key="3">
    <source>
        <dbReference type="ARBA" id="ARBA00022723"/>
    </source>
</evidence>
<keyword evidence="6" id="KW-0520">NAD</keyword>
<keyword evidence="5" id="KW-0560">Oxidoreductase</keyword>
<dbReference type="Gene3D" id="1.20.1090.10">
    <property type="entry name" value="Dehydroquinate synthase-like - alpha domain"/>
    <property type="match status" value="1"/>
</dbReference>
<organism evidence="10 11">
    <name type="scientific">Vibrio harveyi</name>
    <name type="common">Beneckea harveyi</name>
    <dbReference type="NCBI Taxonomy" id="669"/>
    <lineage>
        <taxon>Bacteria</taxon>
        <taxon>Pseudomonadati</taxon>
        <taxon>Pseudomonadota</taxon>
        <taxon>Gammaproteobacteria</taxon>
        <taxon>Vibrionales</taxon>
        <taxon>Vibrionaceae</taxon>
        <taxon>Vibrio</taxon>
    </lineage>
</organism>
<evidence type="ECO:0000256" key="6">
    <source>
        <dbReference type="ARBA" id="ARBA00023027"/>
    </source>
</evidence>
<keyword evidence="9" id="KW-1208">Phospholipid metabolism</keyword>
<keyword evidence="7" id="KW-0443">Lipid metabolism</keyword>
<keyword evidence="1" id="KW-0963">Cytoplasm</keyword>
<keyword evidence="3" id="KW-0479">Metal-binding</keyword>
<dbReference type="Proteomes" id="UP000067422">
    <property type="component" value="Chromosome 1"/>
</dbReference>
<keyword evidence="4" id="KW-0521">NADP</keyword>
<dbReference type="RefSeq" id="WP_038897732.1">
    <property type="nucleotide sequence ID" value="NZ_CP014038.2"/>
</dbReference>
<dbReference type="PANTHER" id="PTHR43616:SF5">
    <property type="entry name" value="GLYCEROL DEHYDROGENASE 1"/>
    <property type="match status" value="1"/>
</dbReference>
<keyword evidence="8" id="KW-0594">Phospholipid biosynthesis</keyword>
<dbReference type="PANTHER" id="PTHR43616">
    <property type="entry name" value="GLYCEROL DEHYDROGENASE"/>
    <property type="match status" value="1"/>
</dbReference>
<dbReference type="InterPro" id="IPR032837">
    <property type="entry name" value="G1PDH"/>
</dbReference>
<accession>A0ABM5XXY6</accession>
<dbReference type="InterPro" id="IPR016205">
    <property type="entry name" value="Glycerol_DH"/>
</dbReference>
<sequence length="345" mass="38845">MKVDFPTSINIINNEFFDKEKIHDYTDIITGELFIICGPGFSFDIAKKLIIKANLNPKEIVIVHNNSVEELNKLEPQLSSKECTILGVGGGKVCDFSKRLAYVTENNLILFPTVVSNDGLISPIAVLSRDGKTYSLPGKMPEHVFIDLEVIKKAPKKYIIAAALDLLSNISATSDWEYAEEHGQTNMHYLAYQFSRIAAFQLLDCVSWEVDSPEFLRAVIHGQILSAMAMAYAGSSRPCSGSEHLISHALDELGISTNLLHGEKVGRATLFSLYLQNKSNKKIISLFKHFMIKECLTDENLADDKLVEVFSCARKTRPGRKTIIDDFTDDELLLKYREFERTMRR</sequence>
<dbReference type="EMBL" id="CP014038">
    <property type="protein sequence ID" value="AMF98135.1"/>
    <property type="molecule type" value="Genomic_DNA"/>
</dbReference>
<gene>
    <name evidence="10" type="ORF">AL538_10680</name>
</gene>
<protein>
    <submittedName>
        <fullName evidence="10">Uncharacterized protein</fullName>
    </submittedName>
</protein>
<evidence type="ECO:0000313" key="10">
    <source>
        <dbReference type="EMBL" id="AMF98135.1"/>
    </source>
</evidence>
<evidence type="ECO:0000256" key="5">
    <source>
        <dbReference type="ARBA" id="ARBA00023002"/>
    </source>
</evidence>
<evidence type="ECO:0000313" key="11">
    <source>
        <dbReference type="Proteomes" id="UP000067422"/>
    </source>
</evidence>
<reference evidence="10" key="1">
    <citation type="submission" date="2018-01" db="EMBL/GenBank/DDBJ databases">
        <title>FDA dAtabase for Regulatory Grade micrObial Sequences (FDA-ARGOS): Supporting development and validation of Infectious Disease Dx tests.</title>
        <authorList>
            <person name="Hoffmann M."/>
            <person name="Allard M."/>
            <person name="Evans P."/>
            <person name="Brown E."/>
            <person name="Tallon L."/>
            <person name="Sadzewicz L."/>
            <person name="Sengamalay N."/>
            <person name="Ott S."/>
            <person name="Godinez A."/>
            <person name="Nagaraj S."/>
            <person name="Vyas G."/>
            <person name="Aluvathingal J."/>
            <person name="Nadendla S."/>
            <person name="Geyer C."/>
            <person name="Sichtig H."/>
        </authorList>
    </citation>
    <scope>NUCLEOTIDE SEQUENCE</scope>
    <source>
        <strain evidence="10">FDAARGOS_107</strain>
    </source>
</reference>
<evidence type="ECO:0000256" key="8">
    <source>
        <dbReference type="ARBA" id="ARBA00023209"/>
    </source>
</evidence>
<evidence type="ECO:0000256" key="4">
    <source>
        <dbReference type="ARBA" id="ARBA00022857"/>
    </source>
</evidence>
<evidence type="ECO:0000256" key="1">
    <source>
        <dbReference type="ARBA" id="ARBA00022490"/>
    </source>
</evidence>
<evidence type="ECO:0000256" key="7">
    <source>
        <dbReference type="ARBA" id="ARBA00023098"/>
    </source>
</evidence>
<proteinExistence type="predicted"/>
<keyword evidence="11" id="KW-1185">Reference proteome</keyword>
<dbReference type="SUPFAM" id="SSF56796">
    <property type="entry name" value="Dehydroquinate synthase-like"/>
    <property type="match status" value="1"/>
</dbReference>
<keyword evidence="2" id="KW-0444">Lipid biosynthesis</keyword>
<evidence type="ECO:0000256" key="9">
    <source>
        <dbReference type="ARBA" id="ARBA00023264"/>
    </source>
</evidence>